<comment type="caution">
    <text evidence="1">The sequence shown here is derived from an EMBL/GenBank/DDBJ whole genome shotgun (WGS) entry which is preliminary data.</text>
</comment>
<evidence type="ECO:0000313" key="1">
    <source>
        <dbReference type="EMBL" id="CAD8194402.1"/>
    </source>
</evidence>
<dbReference type="AlphaFoldDB" id="A0A8S1WYB8"/>
<organism evidence="1 2">
    <name type="scientific">Paramecium pentaurelia</name>
    <dbReference type="NCBI Taxonomy" id="43138"/>
    <lineage>
        <taxon>Eukaryota</taxon>
        <taxon>Sar</taxon>
        <taxon>Alveolata</taxon>
        <taxon>Ciliophora</taxon>
        <taxon>Intramacronucleata</taxon>
        <taxon>Oligohymenophorea</taxon>
        <taxon>Peniculida</taxon>
        <taxon>Parameciidae</taxon>
        <taxon>Paramecium</taxon>
    </lineage>
</organism>
<gene>
    <name evidence="1" type="ORF">PPENT_87.1.T1060176</name>
</gene>
<keyword evidence="2" id="KW-1185">Reference proteome</keyword>
<accession>A0A8S1WYB8</accession>
<proteinExistence type="predicted"/>
<dbReference type="EMBL" id="CAJJDO010000106">
    <property type="protein sequence ID" value="CAD8194402.1"/>
    <property type="molecule type" value="Genomic_DNA"/>
</dbReference>
<evidence type="ECO:0000313" key="2">
    <source>
        <dbReference type="Proteomes" id="UP000689195"/>
    </source>
</evidence>
<reference evidence="1" key="1">
    <citation type="submission" date="2021-01" db="EMBL/GenBank/DDBJ databases">
        <authorList>
            <consortium name="Genoscope - CEA"/>
            <person name="William W."/>
        </authorList>
    </citation>
    <scope>NUCLEOTIDE SEQUENCE</scope>
</reference>
<name>A0A8S1WYB8_9CILI</name>
<protein>
    <submittedName>
        <fullName evidence="1">Uncharacterized protein</fullName>
    </submittedName>
</protein>
<dbReference type="Proteomes" id="UP000689195">
    <property type="component" value="Unassembled WGS sequence"/>
</dbReference>
<sequence>MYQAIIISDNRQLQNYSGQNYEWKQQVNGILYPKGGQIQLLNSKKKKTVREFMIFIVIL</sequence>